<dbReference type="GO" id="GO:0016020">
    <property type="term" value="C:membrane"/>
    <property type="evidence" value="ECO:0007669"/>
    <property type="project" value="InterPro"/>
</dbReference>
<dbReference type="CDD" id="cd03497">
    <property type="entry name" value="SQR_TypeB_1_TM"/>
    <property type="match status" value="1"/>
</dbReference>
<feature type="transmembrane region" description="Helical" evidence="1">
    <location>
        <begin position="70"/>
        <end position="88"/>
    </location>
</feature>
<organism evidence="2 3">
    <name type="scientific">Thermogutta terrifontis</name>
    <dbReference type="NCBI Taxonomy" id="1331910"/>
    <lineage>
        <taxon>Bacteria</taxon>
        <taxon>Pseudomonadati</taxon>
        <taxon>Planctomycetota</taxon>
        <taxon>Planctomycetia</taxon>
        <taxon>Pirellulales</taxon>
        <taxon>Thermoguttaceae</taxon>
        <taxon>Thermogutta</taxon>
    </lineage>
</organism>
<dbReference type="InterPro" id="IPR034804">
    <property type="entry name" value="SQR/QFR_C/D"/>
</dbReference>
<keyword evidence="1" id="KW-0472">Membrane</keyword>
<evidence type="ECO:0000313" key="3">
    <source>
        <dbReference type="Proteomes" id="UP000215086"/>
    </source>
</evidence>
<dbReference type="SUPFAM" id="SSF81343">
    <property type="entry name" value="Fumarate reductase respiratory complex transmembrane subunits"/>
    <property type="match status" value="1"/>
</dbReference>
<proteinExistence type="predicted"/>
<keyword evidence="1" id="KW-1133">Transmembrane helix</keyword>
<dbReference type="KEGG" id="ttf:THTE_3870"/>
<dbReference type="RefSeq" id="WP_095416247.1">
    <property type="nucleotide sequence ID" value="NZ_CP018477.1"/>
</dbReference>
<accession>A0A286RKH2</accession>
<evidence type="ECO:0000256" key="1">
    <source>
        <dbReference type="SAM" id="Phobius"/>
    </source>
</evidence>
<dbReference type="Gene3D" id="1.20.1300.10">
    <property type="entry name" value="Fumarate reductase/succinate dehydrogenase, transmembrane subunit"/>
    <property type="match status" value="1"/>
</dbReference>
<keyword evidence="3" id="KW-1185">Reference proteome</keyword>
<dbReference type="OrthoDB" id="9789209at2"/>
<feature type="transmembrane region" description="Helical" evidence="1">
    <location>
        <begin position="207"/>
        <end position="228"/>
    </location>
</feature>
<dbReference type="NCBIfam" id="TIGR02046">
    <property type="entry name" value="sdhC_b558_fam"/>
    <property type="match status" value="1"/>
</dbReference>
<dbReference type="InterPro" id="IPR016002">
    <property type="entry name" value="Succ_DH_cyt_b558_Firmicute"/>
</dbReference>
<dbReference type="EMBL" id="CP018477">
    <property type="protein sequence ID" value="ASV76471.1"/>
    <property type="molecule type" value="Genomic_DNA"/>
</dbReference>
<dbReference type="Proteomes" id="UP000215086">
    <property type="component" value="Chromosome"/>
</dbReference>
<feature type="transmembrane region" description="Helical" evidence="1">
    <location>
        <begin position="20"/>
        <end position="38"/>
    </location>
</feature>
<gene>
    <name evidence="2" type="ORF">THTE_3870</name>
</gene>
<feature type="transmembrane region" description="Helical" evidence="1">
    <location>
        <begin position="108"/>
        <end position="125"/>
    </location>
</feature>
<dbReference type="InterPro" id="IPR011138">
    <property type="entry name" value="Cytochrome_b-558"/>
</dbReference>
<reference evidence="2 3" key="1">
    <citation type="journal article" name="Front. Microbiol.">
        <title>Sugar Metabolism of the First Thermophilic Planctomycete Thermogutta terrifontis: Comparative Genomic and Transcriptomic Approaches.</title>
        <authorList>
            <person name="Elcheninov A.G."/>
            <person name="Menzel P."/>
            <person name="Gudbergsdottir S.R."/>
            <person name="Slesarev A.I."/>
            <person name="Kadnikov V.V."/>
            <person name="Krogh A."/>
            <person name="Bonch-Osmolovskaya E.A."/>
            <person name="Peng X."/>
            <person name="Kublanov I.V."/>
        </authorList>
    </citation>
    <scope>NUCLEOTIDE SEQUENCE [LARGE SCALE GENOMIC DNA]</scope>
    <source>
        <strain evidence="2 3">R1</strain>
    </source>
</reference>
<evidence type="ECO:0000313" key="2">
    <source>
        <dbReference type="EMBL" id="ASV76471.1"/>
    </source>
</evidence>
<name>A0A286RKH2_9BACT</name>
<feature type="transmembrane region" description="Helical" evidence="1">
    <location>
        <begin position="169"/>
        <end position="195"/>
    </location>
</feature>
<keyword evidence="1" id="KW-0812">Transmembrane</keyword>
<sequence length="252" mass="28394">MAWFDLASFMGKHEFAIRRLHSFTGLVPVGGFLIFHLATNASIADGVEIFQYRVGLIHSLGPTTIMLLEWPFIFLPIIFHAVIGMMIVSRGKRNLRQYPYLENFRYTLQRWTGVIAFFFIFWHVFHMHGWFKFDWWVENVAKPLGGKQFDPANVITAAKAIQASPIIEVLYAVGVLSCVYHFVNGIWTFGITWGIWISPRAQRAASIFCLIVGLFLGGIAVTALYGMATAKESPQTANRVLVPLPMPGVPAE</sequence>
<dbReference type="AlphaFoldDB" id="A0A286RKH2"/>
<protein>
    <submittedName>
        <fullName evidence="2">Succinate dehydrogenase cytochrome b558 subunit</fullName>
    </submittedName>
</protein>